<dbReference type="EMBL" id="CAEZXT010000029">
    <property type="protein sequence ID" value="CAB4697048.1"/>
    <property type="molecule type" value="Genomic_DNA"/>
</dbReference>
<reference evidence="1" key="1">
    <citation type="submission" date="2020-05" db="EMBL/GenBank/DDBJ databases">
        <authorList>
            <person name="Chiriac C."/>
            <person name="Salcher M."/>
            <person name="Ghai R."/>
            <person name="Kavagutti S V."/>
        </authorList>
    </citation>
    <scope>NUCLEOTIDE SEQUENCE</scope>
</reference>
<name>A0A6J6PKT2_9ZZZZ</name>
<accession>A0A6J6PKT2</accession>
<evidence type="ECO:0000313" key="1">
    <source>
        <dbReference type="EMBL" id="CAB4697048.1"/>
    </source>
</evidence>
<dbReference type="AlphaFoldDB" id="A0A6J6PKT2"/>
<protein>
    <submittedName>
        <fullName evidence="1">Unannotated protein</fullName>
    </submittedName>
</protein>
<sequence length="294" mass="33117">MKSPKFWFIKRRKTKIVIIFILIFLIVGSQLAKRSMNELRHYGPKEEAQVPEITSAPWDFNTTYAVSYFRSGVGHDYTYHAWDGEVCRSMKHYINFPYDVNGVVTRSIPEKNERNINLYAPFDGVFSIRMPGIDPTNPNRKVLGIELQVHSAENHSWYIRFMHVDAIPGLKSGSRVKSGQLIGSVGPRDAFDISYEANIEGKKVAYLSVFAKMTPNVFAPFSKLGMKQNDFILTSAQADAENYKCLGSGGWQLFVQNKTAACDEPCLPPGYVFVRPNPYPQSGRNATLSVNGSQ</sequence>
<organism evidence="1">
    <name type="scientific">freshwater metagenome</name>
    <dbReference type="NCBI Taxonomy" id="449393"/>
    <lineage>
        <taxon>unclassified sequences</taxon>
        <taxon>metagenomes</taxon>
        <taxon>ecological metagenomes</taxon>
    </lineage>
</organism>
<proteinExistence type="predicted"/>
<gene>
    <name evidence="1" type="ORF">UFOPK2589_00609</name>
</gene>